<keyword evidence="1" id="KW-0812">Transmembrane</keyword>
<keyword evidence="1" id="KW-1133">Transmembrane helix</keyword>
<dbReference type="InterPro" id="IPR029062">
    <property type="entry name" value="Class_I_gatase-like"/>
</dbReference>
<reference evidence="2" key="1">
    <citation type="journal article" date="2016" name="Gigascience">
        <title>De novo construction of an expanded transcriptome assembly for the western tarnished plant bug, Lygus hesperus.</title>
        <authorList>
            <person name="Tassone E.E."/>
            <person name="Geib S.M."/>
            <person name="Hall B."/>
            <person name="Fabrick J.A."/>
            <person name="Brent C.S."/>
            <person name="Hull J.J."/>
        </authorList>
    </citation>
    <scope>NUCLEOTIDE SEQUENCE</scope>
</reference>
<name>A0A146KLC7_LYGHE</name>
<dbReference type="EMBL" id="GDHC01021361">
    <property type="protein sequence ID" value="JAP97267.1"/>
    <property type="molecule type" value="Transcribed_RNA"/>
</dbReference>
<dbReference type="GO" id="GO:0005739">
    <property type="term" value="C:mitochondrion"/>
    <property type="evidence" value="ECO:0007669"/>
    <property type="project" value="TreeGrafter"/>
</dbReference>
<organism evidence="2">
    <name type="scientific">Lygus hesperus</name>
    <name type="common">Western plant bug</name>
    <dbReference type="NCBI Taxonomy" id="30085"/>
    <lineage>
        <taxon>Eukaryota</taxon>
        <taxon>Metazoa</taxon>
        <taxon>Ecdysozoa</taxon>
        <taxon>Arthropoda</taxon>
        <taxon>Hexapoda</taxon>
        <taxon>Insecta</taxon>
        <taxon>Pterygota</taxon>
        <taxon>Neoptera</taxon>
        <taxon>Paraneoptera</taxon>
        <taxon>Hemiptera</taxon>
        <taxon>Heteroptera</taxon>
        <taxon>Panheteroptera</taxon>
        <taxon>Cimicomorpha</taxon>
        <taxon>Miridae</taxon>
        <taxon>Mirini</taxon>
        <taxon>Lygus</taxon>
    </lineage>
</organism>
<proteinExistence type="predicted"/>
<dbReference type="AlphaFoldDB" id="A0A146KLC7"/>
<accession>A0A146KLC7</accession>
<dbReference type="NCBIfam" id="NF008747">
    <property type="entry name" value="PRK11780.1"/>
    <property type="match status" value="1"/>
</dbReference>
<sequence>FCEKPTYTHKIQNKQTCLITLSLLIVHREEISNNFDVSSKICLHSGVPYQPYQNTRRLFFVSLTLVIFFLEILHFAHNFSLQKATNYTMLRVISRRISSNIPGAQQVAQYSKGHCDNPQVAVVLAGCGVYDGTEIHEAAAVLSHITRNNATPFIFAPKIPQMHTINHASGEEDKGSKRCTFAESARIARGEIKPLSELVDNYKSFSAVIFPGGFGVAKNLSDFALKGPNCTVHPEVVAILQGCHRSKIAMGFACIAPILAARVLCNVTITLGNFSPAESWPHREAIEAAKAMGAVLEFKGVNEISIDRENNIYSTPAYMYNGQFHEVDDGIGNMIKYMMVTLKHGK</sequence>
<dbReference type="PANTHER" id="PTHR10224:SF17">
    <property type="entry name" value="DJ-1_PFPI DOMAIN-CONTAINING PROTEIN"/>
    <property type="match status" value="1"/>
</dbReference>
<evidence type="ECO:0000313" key="2">
    <source>
        <dbReference type="EMBL" id="JAP97267.1"/>
    </source>
</evidence>
<keyword evidence="1" id="KW-0472">Membrane</keyword>
<dbReference type="SUPFAM" id="SSF52317">
    <property type="entry name" value="Class I glutamine amidotransferase-like"/>
    <property type="match status" value="1"/>
</dbReference>
<gene>
    <name evidence="2" type="primary">ES1</name>
    <name evidence="2" type="ORF">g.32934</name>
</gene>
<feature type="non-terminal residue" evidence="2">
    <location>
        <position position="1"/>
    </location>
</feature>
<dbReference type="Gene3D" id="3.40.50.880">
    <property type="match status" value="1"/>
</dbReference>
<dbReference type="PANTHER" id="PTHR10224">
    <property type="entry name" value="ES1 PROTEIN HOMOLOG, MITOCHONDRIAL"/>
    <property type="match status" value="1"/>
</dbReference>
<feature type="transmembrane region" description="Helical" evidence="1">
    <location>
        <begin position="58"/>
        <end position="76"/>
    </location>
</feature>
<evidence type="ECO:0000256" key="1">
    <source>
        <dbReference type="SAM" id="Phobius"/>
    </source>
</evidence>
<protein>
    <submittedName>
        <fullName evidence="2">ES1, mitochondrial</fullName>
    </submittedName>
</protein>